<evidence type="ECO:0000313" key="1">
    <source>
        <dbReference type="EMBL" id="ORA72513.1"/>
    </source>
</evidence>
<keyword evidence="2" id="KW-1185">Reference proteome</keyword>
<name>A0A1X0DJC4_MYCHE</name>
<dbReference type="Pfam" id="PF08843">
    <property type="entry name" value="AbiEii"/>
    <property type="match status" value="1"/>
</dbReference>
<dbReference type="EMBL" id="MVHR01000020">
    <property type="protein sequence ID" value="ORA72513.1"/>
    <property type="molecule type" value="Genomic_DNA"/>
</dbReference>
<dbReference type="AlphaFoldDB" id="A0A1X0DJC4"/>
<evidence type="ECO:0000313" key="2">
    <source>
        <dbReference type="Proteomes" id="UP000192566"/>
    </source>
</evidence>
<comment type="caution">
    <text evidence="1">The sequence shown here is derived from an EMBL/GenBank/DDBJ whole genome shotgun (WGS) entry which is preliminary data.</text>
</comment>
<accession>A0A1X0DJC4</accession>
<dbReference type="STRING" id="53376.BST25_14740"/>
<dbReference type="Proteomes" id="UP000192566">
    <property type="component" value="Unassembled WGS sequence"/>
</dbReference>
<organism evidence="1 2">
    <name type="scientific">Mycobacterium heidelbergense</name>
    <dbReference type="NCBI Taxonomy" id="53376"/>
    <lineage>
        <taxon>Bacteria</taxon>
        <taxon>Bacillati</taxon>
        <taxon>Actinomycetota</taxon>
        <taxon>Actinomycetes</taxon>
        <taxon>Mycobacteriales</taxon>
        <taxon>Mycobacteriaceae</taxon>
        <taxon>Mycobacterium</taxon>
        <taxon>Mycobacterium simiae complex</taxon>
    </lineage>
</organism>
<proteinExistence type="predicted"/>
<reference evidence="1 2" key="1">
    <citation type="submission" date="2017-02" db="EMBL/GenBank/DDBJ databases">
        <title>The new phylogeny of genus Mycobacterium.</title>
        <authorList>
            <person name="Tortoli E."/>
            <person name="Trovato A."/>
            <person name="Cirillo D.M."/>
        </authorList>
    </citation>
    <scope>NUCLEOTIDE SEQUENCE [LARGE SCALE GENOMIC DNA]</scope>
    <source>
        <strain evidence="1 2">DSM 44471</strain>
    </source>
</reference>
<dbReference type="InterPro" id="IPR014942">
    <property type="entry name" value="AbiEii"/>
</dbReference>
<dbReference type="OrthoDB" id="9808443at2"/>
<gene>
    <name evidence="1" type="ORF">BST25_14740</name>
</gene>
<sequence>MDRLTRTSHAGDFVLKGGVLLAAYGARRPTKDADSNAIQADVTAEHLAQVVRDIAATDVDDGVVFDLDMIGVQEIREQTDYPGLRVRVAVSIGPWKGAAAWDVSTGDPIVPPPRQVTIDRILGDPITLLGYAPETTIAEKGVTILERGITSTRWRDYVDIVQLDRHGIDPDELLRSARAVARHRAVTLEPVAPHLAGYGEVGQAKWAAWRRKEHLESACEENLDDQITLVASCLDSVFAHGPE</sequence>
<protein>
    <recommendedName>
        <fullName evidence="3">Nucleotidyl transferase AbiEii/AbiGii toxin family protein</fullName>
    </recommendedName>
</protein>
<evidence type="ECO:0008006" key="3">
    <source>
        <dbReference type="Google" id="ProtNLM"/>
    </source>
</evidence>